<dbReference type="EMBL" id="BLIR01000003">
    <property type="protein sequence ID" value="GFE42183.1"/>
    <property type="molecule type" value="Genomic_DNA"/>
</dbReference>
<dbReference type="Pfam" id="PF07690">
    <property type="entry name" value="MFS_1"/>
    <property type="match status" value="1"/>
</dbReference>
<feature type="domain" description="Major facilitator superfamily (MFS) profile" evidence="9">
    <location>
        <begin position="13"/>
        <end position="404"/>
    </location>
</feature>
<dbReference type="PANTHER" id="PTHR23517">
    <property type="entry name" value="RESISTANCE PROTEIN MDTM, PUTATIVE-RELATED-RELATED"/>
    <property type="match status" value="1"/>
</dbReference>
<keyword evidence="5 8" id="KW-1133">Transmembrane helix</keyword>
<dbReference type="InterPro" id="IPR020846">
    <property type="entry name" value="MFS_dom"/>
</dbReference>
<sequence length="443" mass="45533">MKIWHEMRSFPLAIRLLLINQLGVNTGFYLLIPYLAVHLGEDLGMSAAVVGIVLGVRNLSQQGLFLIGGSAADRLGARGVIIAGCALRTVGFGLFALGDGLAVLLAASVLSGLAGALFNPAVRAYLAQEAGVRKAEAFALFNVFATTGALVGPLLGSALLLVDFRVSALTAAGIFALLTVAQAVVLPASQVAPAANSVLGDWREVLGNRVFLAFALAMVGMFTMQNQLYLLLPDGARRATGWDGAAGLVFLIGTVANLALQMRITRALKERGHRARWISAGLGLMGLGFVPPMAVAGLGAPSGGLGDAALRALPVLAGALLLYLGVMVAQPFVMELIPAFGRAELTGTYFGLFYVVSGIAAALGNTVVGWAMDTGAHTRTQWLPWACCLVFGLVSAAGVGWLHRLRGLPGHASEAVPADTAPAAAPPADTAPAAAAPTTAEKP</sequence>
<feature type="transmembrane region" description="Helical" evidence="8">
    <location>
        <begin position="138"/>
        <end position="162"/>
    </location>
</feature>
<evidence type="ECO:0000256" key="2">
    <source>
        <dbReference type="ARBA" id="ARBA00022448"/>
    </source>
</evidence>
<evidence type="ECO:0000256" key="7">
    <source>
        <dbReference type="SAM" id="MobiDB-lite"/>
    </source>
</evidence>
<comment type="subcellular location">
    <subcellularLocation>
        <location evidence="1">Cell membrane</location>
        <topology evidence="1">Multi-pass membrane protein</topology>
    </subcellularLocation>
</comment>
<keyword evidence="2" id="KW-0813">Transport</keyword>
<proteinExistence type="predicted"/>
<dbReference type="InterPro" id="IPR050171">
    <property type="entry name" value="MFS_Transporters"/>
</dbReference>
<feature type="transmembrane region" description="Helical" evidence="8">
    <location>
        <begin position="210"/>
        <end position="232"/>
    </location>
</feature>
<dbReference type="InterPro" id="IPR036259">
    <property type="entry name" value="MFS_trans_sf"/>
</dbReference>
<feature type="transmembrane region" description="Helical" evidence="8">
    <location>
        <begin position="12"/>
        <end position="37"/>
    </location>
</feature>
<evidence type="ECO:0000313" key="11">
    <source>
        <dbReference type="Proteomes" id="UP000431826"/>
    </source>
</evidence>
<organism evidence="10 11">
    <name type="scientific">Streptomyces tubercidicus</name>
    <dbReference type="NCBI Taxonomy" id="47759"/>
    <lineage>
        <taxon>Bacteria</taxon>
        <taxon>Bacillati</taxon>
        <taxon>Actinomycetota</taxon>
        <taxon>Actinomycetes</taxon>
        <taxon>Kitasatosporales</taxon>
        <taxon>Streptomycetaceae</taxon>
        <taxon>Streptomyces</taxon>
    </lineage>
</organism>
<gene>
    <name evidence="10" type="ORF">Stube_68560</name>
</gene>
<evidence type="ECO:0000256" key="6">
    <source>
        <dbReference type="ARBA" id="ARBA00023136"/>
    </source>
</evidence>
<dbReference type="OrthoDB" id="3285778at2"/>
<keyword evidence="6 8" id="KW-0472">Membrane</keyword>
<keyword evidence="4 8" id="KW-0812">Transmembrane</keyword>
<protein>
    <submittedName>
        <fullName evidence="10">Putative MFS-type transporter</fullName>
    </submittedName>
</protein>
<dbReference type="GO" id="GO:0022857">
    <property type="term" value="F:transmembrane transporter activity"/>
    <property type="evidence" value="ECO:0007669"/>
    <property type="project" value="InterPro"/>
</dbReference>
<dbReference type="PROSITE" id="PS50850">
    <property type="entry name" value="MFS"/>
    <property type="match status" value="1"/>
</dbReference>
<evidence type="ECO:0000313" key="10">
    <source>
        <dbReference type="EMBL" id="GFE42183.1"/>
    </source>
</evidence>
<reference evidence="10 11" key="1">
    <citation type="submission" date="2019-12" db="EMBL/GenBank/DDBJ databases">
        <title>Whole genome shotgun sequence of Streptomyces tubercidicus NBRC 13090.</title>
        <authorList>
            <person name="Ichikawa N."/>
            <person name="Kimura A."/>
            <person name="Kitahashi Y."/>
            <person name="Komaki H."/>
            <person name="Tamura T."/>
        </authorList>
    </citation>
    <scope>NUCLEOTIDE SEQUENCE [LARGE SCALE GENOMIC DNA]</scope>
    <source>
        <strain evidence="10 11">NBRC 13090</strain>
    </source>
</reference>
<feature type="transmembrane region" description="Helical" evidence="8">
    <location>
        <begin position="103"/>
        <end position="126"/>
    </location>
</feature>
<feature type="transmembrane region" description="Helical" evidence="8">
    <location>
        <begin position="382"/>
        <end position="402"/>
    </location>
</feature>
<dbReference type="Proteomes" id="UP000431826">
    <property type="component" value="Unassembled WGS sequence"/>
</dbReference>
<comment type="caution">
    <text evidence="10">The sequence shown here is derived from an EMBL/GenBank/DDBJ whole genome shotgun (WGS) entry which is preliminary data.</text>
</comment>
<feature type="transmembrane region" description="Helical" evidence="8">
    <location>
        <begin position="277"/>
        <end position="300"/>
    </location>
</feature>
<evidence type="ECO:0000256" key="5">
    <source>
        <dbReference type="ARBA" id="ARBA00022989"/>
    </source>
</evidence>
<feature type="transmembrane region" description="Helical" evidence="8">
    <location>
        <begin position="349"/>
        <end position="370"/>
    </location>
</feature>
<feature type="transmembrane region" description="Helical" evidence="8">
    <location>
        <begin position="168"/>
        <end position="189"/>
    </location>
</feature>
<dbReference type="InterPro" id="IPR011701">
    <property type="entry name" value="MFS"/>
</dbReference>
<accession>A0A640V1C5</accession>
<keyword evidence="11" id="KW-1185">Reference proteome</keyword>
<evidence type="ECO:0000256" key="3">
    <source>
        <dbReference type="ARBA" id="ARBA00022475"/>
    </source>
</evidence>
<name>A0A640V1C5_9ACTN</name>
<keyword evidence="3" id="KW-1003">Cell membrane</keyword>
<dbReference type="GO" id="GO:0005886">
    <property type="term" value="C:plasma membrane"/>
    <property type="evidence" value="ECO:0007669"/>
    <property type="project" value="UniProtKB-SubCell"/>
</dbReference>
<evidence type="ECO:0000256" key="4">
    <source>
        <dbReference type="ARBA" id="ARBA00022692"/>
    </source>
</evidence>
<evidence type="ECO:0000256" key="8">
    <source>
        <dbReference type="SAM" id="Phobius"/>
    </source>
</evidence>
<feature type="region of interest" description="Disordered" evidence="7">
    <location>
        <begin position="417"/>
        <end position="443"/>
    </location>
</feature>
<evidence type="ECO:0000259" key="9">
    <source>
        <dbReference type="PROSITE" id="PS50850"/>
    </source>
</evidence>
<feature type="transmembrane region" description="Helical" evidence="8">
    <location>
        <begin position="244"/>
        <end position="265"/>
    </location>
</feature>
<dbReference type="SUPFAM" id="SSF103473">
    <property type="entry name" value="MFS general substrate transporter"/>
    <property type="match status" value="1"/>
</dbReference>
<evidence type="ECO:0000256" key="1">
    <source>
        <dbReference type="ARBA" id="ARBA00004651"/>
    </source>
</evidence>
<dbReference type="RefSeq" id="WP_159749401.1">
    <property type="nucleotide sequence ID" value="NZ_BLIR01000003.1"/>
</dbReference>
<dbReference type="PANTHER" id="PTHR23517:SF2">
    <property type="entry name" value="MULTIDRUG RESISTANCE PROTEIN MDTH"/>
    <property type="match status" value="1"/>
</dbReference>
<dbReference type="GeneID" id="96287896"/>
<dbReference type="AlphaFoldDB" id="A0A640V1C5"/>
<dbReference type="Gene3D" id="1.20.1250.20">
    <property type="entry name" value="MFS general substrate transporter like domains"/>
    <property type="match status" value="1"/>
</dbReference>
<feature type="transmembrane region" description="Helical" evidence="8">
    <location>
        <begin position="312"/>
        <end position="337"/>
    </location>
</feature>